<dbReference type="InterPro" id="IPR056633">
    <property type="entry name" value="DUF7731"/>
</dbReference>
<dbReference type="InterPro" id="IPR011990">
    <property type="entry name" value="TPR-like_helical_dom_sf"/>
</dbReference>
<feature type="repeat" description="PPR" evidence="3">
    <location>
        <begin position="466"/>
        <end position="500"/>
    </location>
</feature>
<dbReference type="Proteomes" id="UP001604336">
    <property type="component" value="Unassembled WGS sequence"/>
</dbReference>
<dbReference type="AlphaFoldDB" id="A0ABD1VBF3"/>
<feature type="repeat" description="PPR" evidence="3">
    <location>
        <begin position="256"/>
        <end position="290"/>
    </location>
</feature>
<feature type="compositionally biased region" description="Low complexity" evidence="4">
    <location>
        <begin position="25"/>
        <end position="38"/>
    </location>
</feature>
<dbReference type="EMBL" id="JBFOLK010000002">
    <property type="protein sequence ID" value="KAL2534673.1"/>
    <property type="molecule type" value="Genomic_DNA"/>
</dbReference>
<evidence type="ECO:0000313" key="7">
    <source>
        <dbReference type="Proteomes" id="UP001604336"/>
    </source>
</evidence>
<dbReference type="SUPFAM" id="SSF81901">
    <property type="entry name" value="HCP-like"/>
    <property type="match status" value="1"/>
</dbReference>
<dbReference type="Pfam" id="PF01535">
    <property type="entry name" value="PPR"/>
    <property type="match status" value="1"/>
</dbReference>
<feature type="domain" description="DUF7731" evidence="5">
    <location>
        <begin position="742"/>
        <end position="840"/>
    </location>
</feature>
<keyword evidence="2" id="KW-0677">Repeat</keyword>
<evidence type="ECO:0000256" key="2">
    <source>
        <dbReference type="ARBA" id="ARBA00022737"/>
    </source>
</evidence>
<protein>
    <submittedName>
        <fullName evidence="6">Pentatricopeptide repeat-containing protein</fullName>
    </submittedName>
</protein>
<dbReference type="Pfam" id="PF13041">
    <property type="entry name" value="PPR_2"/>
    <property type="match status" value="4"/>
</dbReference>
<gene>
    <name evidence="6" type="ORF">Adt_08024</name>
</gene>
<name>A0ABD1VBF3_9LAMI</name>
<evidence type="ECO:0000256" key="1">
    <source>
        <dbReference type="ARBA" id="ARBA00007626"/>
    </source>
</evidence>
<evidence type="ECO:0000313" key="6">
    <source>
        <dbReference type="EMBL" id="KAL2534673.1"/>
    </source>
</evidence>
<dbReference type="PANTHER" id="PTHR47936">
    <property type="entry name" value="PPR_LONG DOMAIN-CONTAINING PROTEIN"/>
    <property type="match status" value="1"/>
</dbReference>
<dbReference type="NCBIfam" id="TIGR00756">
    <property type="entry name" value="PPR"/>
    <property type="match status" value="9"/>
</dbReference>
<feature type="repeat" description="PPR" evidence="3">
    <location>
        <begin position="571"/>
        <end position="605"/>
    </location>
</feature>
<dbReference type="Gene3D" id="1.25.40.10">
    <property type="entry name" value="Tetratricopeptide repeat domain"/>
    <property type="match status" value="5"/>
</dbReference>
<evidence type="ECO:0000259" key="5">
    <source>
        <dbReference type="Pfam" id="PF24865"/>
    </source>
</evidence>
<feature type="repeat" description="PPR" evidence="3">
    <location>
        <begin position="501"/>
        <end position="535"/>
    </location>
</feature>
<keyword evidence="7" id="KW-1185">Reference proteome</keyword>
<feature type="repeat" description="PPR" evidence="3">
    <location>
        <begin position="221"/>
        <end position="255"/>
    </location>
</feature>
<feature type="repeat" description="PPR" evidence="3">
    <location>
        <begin position="606"/>
        <end position="640"/>
    </location>
</feature>
<feature type="repeat" description="PPR" evidence="3">
    <location>
        <begin position="291"/>
        <end position="325"/>
    </location>
</feature>
<dbReference type="Pfam" id="PF24865">
    <property type="entry name" value="DUF7731"/>
    <property type="match status" value="1"/>
</dbReference>
<feature type="repeat" description="PPR" evidence="3">
    <location>
        <begin position="536"/>
        <end position="570"/>
    </location>
</feature>
<feature type="repeat" description="PPR" evidence="3">
    <location>
        <begin position="641"/>
        <end position="675"/>
    </location>
</feature>
<dbReference type="Pfam" id="PF12854">
    <property type="entry name" value="PPR_1"/>
    <property type="match status" value="1"/>
</dbReference>
<organism evidence="6 7">
    <name type="scientific">Abeliophyllum distichum</name>
    <dbReference type="NCBI Taxonomy" id="126358"/>
    <lineage>
        <taxon>Eukaryota</taxon>
        <taxon>Viridiplantae</taxon>
        <taxon>Streptophyta</taxon>
        <taxon>Embryophyta</taxon>
        <taxon>Tracheophyta</taxon>
        <taxon>Spermatophyta</taxon>
        <taxon>Magnoliopsida</taxon>
        <taxon>eudicotyledons</taxon>
        <taxon>Gunneridae</taxon>
        <taxon>Pentapetalae</taxon>
        <taxon>asterids</taxon>
        <taxon>lamiids</taxon>
        <taxon>Lamiales</taxon>
        <taxon>Oleaceae</taxon>
        <taxon>Forsythieae</taxon>
        <taxon>Abeliophyllum</taxon>
    </lineage>
</organism>
<feature type="region of interest" description="Disordered" evidence="4">
    <location>
        <begin position="1"/>
        <end position="41"/>
    </location>
</feature>
<accession>A0ABD1VBF3</accession>
<reference evidence="7" key="1">
    <citation type="submission" date="2024-07" db="EMBL/GenBank/DDBJ databases">
        <title>Two chromosome-level genome assemblies of Korean endemic species Abeliophyllum distichum and Forsythia ovata (Oleaceae).</title>
        <authorList>
            <person name="Jang H."/>
        </authorList>
    </citation>
    <scope>NUCLEOTIDE SEQUENCE [LARGE SCALE GENOMIC DNA]</scope>
</reference>
<dbReference type="PROSITE" id="PS51375">
    <property type="entry name" value="PPR"/>
    <property type="match status" value="9"/>
</dbReference>
<comment type="caution">
    <text evidence="6">The sequence shown here is derived from an EMBL/GenBank/DDBJ whole genome shotgun (WGS) entry which is preliminary data.</text>
</comment>
<dbReference type="PANTHER" id="PTHR47936:SF1">
    <property type="entry name" value="PENTATRICOPEPTIDE REPEAT-CONTAINING PROTEIN GUN1, CHLOROPLASTIC"/>
    <property type="match status" value="1"/>
</dbReference>
<evidence type="ECO:0000256" key="3">
    <source>
        <dbReference type="PROSITE-ProRule" id="PRU00708"/>
    </source>
</evidence>
<proteinExistence type="inferred from homology"/>
<evidence type="ECO:0000256" key="4">
    <source>
        <dbReference type="SAM" id="MobiDB-lite"/>
    </source>
</evidence>
<sequence length="870" mass="98181">MRKFSSLASRVSPAIPNLKIHEQKQPQNSKPSNFSSSKNLGKKASNIVNSEATSTGKPQFKDSNFKSISASQTHISSNKYKFDGKPVDHHYFAEVLSRKDWVLLLSHEFKNKLANLNTRTILSILQNQENPLHLLRFYIWVSDICPQFANNQLIHGALGNALYRKGPVLLSAELIEDIRNSGCRVTQDLLCVLLGSWGRLGLAKHCNDVFEQISYLGLTPSTRLYNAVIDALVKSNSLDLAYLKFQQMEVDACVPDRFTYNILIHGVCKIGVVDEALRLVKQMEGLRYSPNVFTYTILIDGHCNAKRVDEALGILDRMKERNVRPNDATYRSLVNGVFRSVPAHKAIKLLSRWVDMEPNLPKVAYDTILCCLCNISLPRDAVVFLKKAAERGYIPDSSTFNIAITCFIKGLDLDDTCEIFDCFTQQGMKVDFNVNLALVEALYKSGREGEGNKYLRRVLQEGLVVNVFSYNMVIDCLCKVKMMDRASETFRKMCERENLPNLVTFNTLIAGHCKVGNVVKARELLLKLIGHGFKPDIFTFNSIIDGLCQVNQIIDAFDCFSEMIEWGVTPNTITYNILIRSLCITGDVSKALKLLRKMQDDGIQPDVYSFNALIQSFCRMNKVEKAQRLLTGMLTLDLHPDNFTYIAFIKALCGSRRYHDAKELFLSMEANGCLPDAYLCNSYIDALIKSGQVKEAQRKAYEDTPHLGAAEVIANEFLPQAEDEEETDQYLPEAGIIGTHPSNIVEKALECFHDKHIYSSCDEAYRLTQSGELNVPPEYTDEYCKGPCLTETHHVLDCIDGFLKHYKFYNKATLHDVRETIETGCSYGPKRGDFNVAEHLEAEENRANIASKPVVYGLLLMIMATWCTLF</sequence>
<comment type="similarity">
    <text evidence="1">Belongs to the PPR family. P subfamily.</text>
</comment>
<dbReference type="InterPro" id="IPR002885">
    <property type="entry name" value="PPR_rpt"/>
</dbReference>